<dbReference type="Proteomes" id="UP000014809">
    <property type="component" value="Chromosome"/>
</dbReference>
<dbReference type="HOGENOM" id="CLU_050657_0_0_11"/>
<name>S4XDG2_9CORY</name>
<organism evidence="4 5">
    <name type="scientific">Corynebacterium terpenotabidum Y-11</name>
    <dbReference type="NCBI Taxonomy" id="1200352"/>
    <lineage>
        <taxon>Bacteria</taxon>
        <taxon>Bacillati</taxon>
        <taxon>Actinomycetota</taxon>
        <taxon>Actinomycetes</taxon>
        <taxon>Mycobacteriales</taxon>
        <taxon>Corynebacteriaceae</taxon>
        <taxon>Corynebacterium</taxon>
    </lineage>
</organism>
<proteinExistence type="predicted"/>
<dbReference type="eggNOG" id="COG4763">
    <property type="taxonomic scope" value="Bacteria"/>
</dbReference>
<dbReference type="InterPro" id="IPR052734">
    <property type="entry name" value="Nod_factor_acetyltransferase"/>
</dbReference>
<evidence type="ECO:0000256" key="1">
    <source>
        <dbReference type="SAM" id="MobiDB-lite"/>
    </source>
</evidence>
<evidence type="ECO:0000259" key="3">
    <source>
        <dbReference type="Pfam" id="PF01757"/>
    </source>
</evidence>
<dbReference type="PANTHER" id="PTHR37312:SF1">
    <property type="entry name" value="MEMBRANE-BOUND ACYLTRANSFERASE YKRP-RELATED"/>
    <property type="match status" value="1"/>
</dbReference>
<evidence type="ECO:0000313" key="5">
    <source>
        <dbReference type="Proteomes" id="UP000014809"/>
    </source>
</evidence>
<dbReference type="InterPro" id="IPR002656">
    <property type="entry name" value="Acyl_transf_3_dom"/>
</dbReference>
<keyword evidence="2" id="KW-0472">Membrane</keyword>
<feature type="transmembrane region" description="Helical" evidence="2">
    <location>
        <begin position="170"/>
        <end position="190"/>
    </location>
</feature>
<accession>S4XDG2</accession>
<dbReference type="RefSeq" id="WP_020440926.1">
    <property type="nucleotide sequence ID" value="NC_021663.1"/>
</dbReference>
<dbReference type="Pfam" id="PF01757">
    <property type="entry name" value="Acyl_transf_3"/>
    <property type="match status" value="1"/>
</dbReference>
<keyword evidence="5" id="KW-1185">Reference proteome</keyword>
<keyword evidence="2" id="KW-0812">Transmembrane</keyword>
<feature type="transmembrane region" description="Helical" evidence="2">
    <location>
        <begin position="106"/>
        <end position="125"/>
    </location>
</feature>
<dbReference type="PATRIC" id="fig|1200352.3.peg.925"/>
<dbReference type="STRING" id="1200352.A606_04575"/>
<feature type="compositionally biased region" description="Polar residues" evidence="1">
    <location>
        <begin position="1"/>
        <end position="11"/>
    </location>
</feature>
<feature type="transmembrane region" description="Helical" evidence="2">
    <location>
        <begin position="196"/>
        <end position="213"/>
    </location>
</feature>
<keyword evidence="2" id="KW-1133">Transmembrane helix</keyword>
<feature type="transmembrane region" description="Helical" evidence="2">
    <location>
        <begin position="300"/>
        <end position="322"/>
    </location>
</feature>
<feature type="region of interest" description="Disordered" evidence="1">
    <location>
        <begin position="1"/>
        <end position="28"/>
    </location>
</feature>
<feature type="transmembrane region" description="Helical" evidence="2">
    <location>
        <begin position="264"/>
        <end position="288"/>
    </location>
</feature>
<sequence length="381" mass="42170">MSDNKSSSQVVSRDLEHPTGAPVATGGTRPAGGGRLLWADCAKGLSIVAVCYMHVITGAPGGQDSPWQWFNMVMDPIRMPMFFLISGLFAHRVISRTLGDLWYRRLWFLLVPYLVFTPVQAAIRIDMIEDVTWRNLTRAILLGDPGIWFLYALMVFNILACLLRRIPPLAAVALSVVPALCVAAAGLAQYPEITHITAYMPAFFLGLHLRHLYFRLSAAATDWRVILGAVGAYISWEWLVDVLYDRVFEGGISTDEAAVMSLVVLMRTLTAVPLGILIATWISYTPGLSTIFAGIGRHTLPIYVSHQAALHLVNAIIITALIDGNPERWDFLNGMNIRIAIGFLTCVASGYLFYGIGKIPVLKWVLYPPALPRHRPRRRSG</sequence>
<feature type="transmembrane region" description="Helical" evidence="2">
    <location>
        <begin position="77"/>
        <end position="94"/>
    </location>
</feature>
<feature type="transmembrane region" description="Helical" evidence="2">
    <location>
        <begin position="334"/>
        <end position="354"/>
    </location>
</feature>
<gene>
    <name evidence="4" type="ORF">A606_04575</name>
</gene>
<dbReference type="GO" id="GO:0016747">
    <property type="term" value="F:acyltransferase activity, transferring groups other than amino-acyl groups"/>
    <property type="evidence" value="ECO:0007669"/>
    <property type="project" value="InterPro"/>
</dbReference>
<dbReference type="PANTHER" id="PTHR37312">
    <property type="entry name" value="MEMBRANE-BOUND ACYLTRANSFERASE YKRP-RELATED"/>
    <property type="match status" value="1"/>
</dbReference>
<evidence type="ECO:0000256" key="2">
    <source>
        <dbReference type="SAM" id="Phobius"/>
    </source>
</evidence>
<reference evidence="4 5" key="1">
    <citation type="submission" date="2012-06" db="EMBL/GenBank/DDBJ databases">
        <title>Complete genome sequence of Corynebacterium terpenotabidum Y-11 (=DSM 44721).</title>
        <authorList>
            <person name="Ruckert C."/>
            <person name="Albersmeier A."/>
            <person name="Al-Dilaimi A."/>
            <person name="Szczepanowski R."/>
            <person name="Kalinowski J."/>
        </authorList>
    </citation>
    <scope>NUCLEOTIDE SEQUENCE [LARGE SCALE GENOMIC DNA]</scope>
    <source>
        <strain evidence="4 5">Y-11</strain>
    </source>
</reference>
<feature type="transmembrane region" description="Helical" evidence="2">
    <location>
        <begin position="145"/>
        <end position="163"/>
    </location>
</feature>
<protein>
    <recommendedName>
        <fullName evidence="3">Acyltransferase 3 domain-containing protein</fullName>
    </recommendedName>
</protein>
<feature type="compositionally biased region" description="Low complexity" evidence="1">
    <location>
        <begin position="18"/>
        <end position="28"/>
    </location>
</feature>
<dbReference type="AlphaFoldDB" id="S4XDG2"/>
<dbReference type="EMBL" id="CP003696">
    <property type="protein sequence ID" value="AGP30564.1"/>
    <property type="molecule type" value="Genomic_DNA"/>
</dbReference>
<evidence type="ECO:0000313" key="4">
    <source>
        <dbReference type="EMBL" id="AGP30564.1"/>
    </source>
</evidence>
<dbReference type="KEGG" id="cter:A606_04575"/>
<feature type="domain" description="Acyltransferase 3" evidence="3">
    <location>
        <begin position="37"/>
        <end position="353"/>
    </location>
</feature>